<dbReference type="InterPro" id="IPR011006">
    <property type="entry name" value="CheY-like_superfamily"/>
</dbReference>
<dbReference type="SUPFAM" id="SSF55781">
    <property type="entry name" value="GAF domain-like"/>
    <property type="match status" value="1"/>
</dbReference>
<evidence type="ECO:0000259" key="15">
    <source>
        <dbReference type="PROSITE" id="PS50109"/>
    </source>
</evidence>
<keyword evidence="8" id="KW-0418">Kinase</keyword>
<evidence type="ECO:0000256" key="1">
    <source>
        <dbReference type="ARBA" id="ARBA00000085"/>
    </source>
</evidence>
<dbReference type="SMART" id="SM00387">
    <property type="entry name" value="HATPase_c"/>
    <property type="match status" value="1"/>
</dbReference>
<evidence type="ECO:0000256" key="11">
    <source>
        <dbReference type="ARBA" id="ARBA00023136"/>
    </source>
</evidence>
<keyword evidence="11 14" id="KW-0472">Membrane</keyword>
<dbReference type="InterPro" id="IPR004358">
    <property type="entry name" value="Sig_transdc_His_kin-like_C"/>
</dbReference>
<dbReference type="InterPro" id="IPR029016">
    <property type="entry name" value="GAF-like_dom_sf"/>
</dbReference>
<dbReference type="Pfam" id="PF05227">
    <property type="entry name" value="CHASE3"/>
    <property type="match status" value="1"/>
</dbReference>
<feature type="region of interest" description="Disordered" evidence="13">
    <location>
        <begin position="786"/>
        <end position="823"/>
    </location>
</feature>
<feature type="compositionally biased region" description="Low complexity" evidence="13">
    <location>
        <begin position="800"/>
        <end position="815"/>
    </location>
</feature>
<dbReference type="PROSITE" id="PS50109">
    <property type="entry name" value="HIS_KIN"/>
    <property type="match status" value="1"/>
</dbReference>
<dbReference type="Gene3D" id="3.30.565.10">
    <property type="entry name" value="Histidine kinase-like ATPase, C-terminal domain"/>
    <property type="match status" value="1"/>
</dbReference>
<keyword evidence="9" id="KW-0067">ATP-binding</keyword>
<feature type="domain" description="HAMP" evidence="17">
    <location>
        <begin position="212"/>
        <end position="267"/>
    </location>
</feature>
<evidence type="ECO:0000256" key="4">
    <source>
        <dbReference type="ARBA" id="ARBA00022475"/>
    </source>
</evidence>
<feature type="domain" description="Response regulatory" evidence="16">
    <location>
        <begin position="859"/>
        <end position="972"/>
    </location>
</feature>
<dbReference type="InterPro" id="IPR005467">
    <property type="entry name" value="His_kinase_dom"/>
</dbReference>
<dbReference type="InterPro" id="IPR001789">
    <property type="entry name" value="Sig_transdc_resp-reg_receiver"/>
</dbReference>
<evidence type="ECO:0000256" key="12">
    <source>
        <dbReference type="PROSITE-ProRule" id="PRU00169"/>
    </source>
</evidence>
<dbReference type="Pfam" id="PF00512">
    <property type="entry name" value="HisKA"/>
    <property type="match status" value="1"/>
</dbReference>
<evidence type="ECO:0000256" key="14">
    <source>
        <dbReference type="SAM" id="Phobius"/>
    </source>
</evidence>
<evidence type="ECO:0000256" key="2">
    <source>
        <dbReference type="ARBA" id="ARBA00004651"/>
    </source>
</evidence>
<dbReference type="InterPro" id="IPR007891">
    <property type="entry name" value="CHASE3"/>
</dbReference>
<comment type="subcellular location">
    <subcellularLocation>
        <location evidence="2">Cell membrane</location>
        <topology evidence="2">Multi-pass membrane protein</topology>
    </subcellularLocation>
</comment>
<dbReference type="InterPro" id="IPR003594">
    <property type="entry name" value="HATPase_dom"/>
</dbReference>
<keyword evidence="10" id="KW-0902">Two-component regulatory system</keyword>
<dbReference type="InterPro" id="IPR036890">
    <property type="entry name" value="HATPase_C_sf"/>
</dbReference>
<feature type="modified residue" description="4-aspartylphosphate" evidence="12">
    <location>
        <position position="1177"/>
    </location>
</feature>
<dbReference type="CDD" id="cd19410">
    <property type="entry name" value="HK9-like_sensor"/>
    <property type="match status" value="1"/>
</dbReference>
<keyword evidence="6" id="KW-0808">Transferase</keyword>
<dbReference type="PROSITE" id="PS50110">
    <property type="entry name" value="RESPONSE_REGULATORY"/>
    <property type="match status" value="3"/>
</dbReference>
<feature type="region of interest" description="Disordered" evidence="13">
    <location>
        <begin position="443"/>
        <end position="496"/>
    </location>
</feature>
<dbReference type="CDD" id="cd00156">
    <property type="entry name" value="REC"/>
    <property type="match status" value="1"/>
</dbReference>
<comment type="caution">
    <text evidence="18">The sequence shown here is derived from an EMBL/GenBank/DDBJ whole genome shotgun (WGS) entry which is preliminary data.</text>
</comment>
<dbReference type="PRINTS" id="PR00344">
    <property type="entry name" value="BCTRLSENSOR"/>
</dbReference>
<dbReference type="PANTHER" id="PTHR45339:SF1">
    <property type="entry name" value="HYBRID SIGNAL TRANSDUCTION HISTIDINE KINASE J"/>
    <property type="match status" value="1"/>
</dbReference>
<feature type="domain" description="Response regulatory" evidence="16">
    <location>
        <begin position="981"/>
        <end position="1097"/>
    </location>
</feature>
<comment type="catalytic activity">
    <reaction evidence="1">
        <text>ATP + protein L-histidine = ADP + protein N-phospho-L-histidine.</text>
        <dbReference type="EC" id="2.7.13.3"/>
    </reaction>
</comment>
<dbReference type="CDD" id="cd06225">
    <property type="entry name" value="HAMP"/>
    <property type="match status" value="1"/>
</dbReference>
<dbReference type="SMART" id="SM00388">
    <property type="entry name" value="HisKA"/>
    <property type="match status" value="1"/>
</dbReference>
<dbReference type="SUPFAM" id="SSF47384">
    <property type="entry name" value="Homodimeric domain of signal transducing histidine kinase"/>
    <property type="match status" value="1"/>
</dbReference>
<feature type="compositionally biased region" description="Basic and acidic residues" evidence="13">
    <location>
        <begin position="465"/>
        <end position="486"/>
    </location>
</feature>
<evidence type="ECO:0000256" key="13">
    <source>
        <dbReference type="SAM" id="MobiDB-lite"/>
    </source>
</evidence>
<keyword evidence="19" id="KW-1185">Reference proteome</keyword>
<dbReference type="Proteomes" id="UP000670947">
    <property type="component" value="Unassembled WGS sequence"/>
</dbReference>
<dbReference type="Gene3D" id="3.30.450.40">
    <property type="match status" value="1"/>
</dbReference>
<dbReference type="Pfam" id="PF00072">
    <property type="entry name" value="Response_reg"/>
    <property type="match status" value="3"/>
</dbReference>
<keyword evidence="7" id="KW-0547">Nucleotide-binding</keyword>
<dbReference type="CDD" id="cd00082">
    <property type="entry name" value="HisKA"/>
    <property type="match status" value="1"/>
</dbReference>
<evidence type="ECO:0000256" key="3">
    <source>
        <dbReference type="ARBA" id="ARBA00012438"/>
    </source>
</evidence>
<evidence type="ECO:0000313" key="18">
    <source>
        <dbReference type="EMBL" id="MBO7748391.1"/>
    </source>
</evidence>
<dbReference type="CDD" id="cd16922">
    <property type="entry name" value="HATPase_EvgS-ArcB-TorS-like"/>
    <property type="match status" value="1"/>
</dbReference>
<dbReference type="SMART" id="SM00448">
    <property type="entry name" value="REC"/>
    <property type="match status" value="3"/>
</dbReference>
<dbReference type="InterPro" id="IPR003018">
    <property type="entry name" value="GAF"/>
</dbReference>
<sequence length="1246" mass="138657">MWKNARFTLRSKIMLGYLIVLVCVGICIAVLNGRMSSMDREIDFINGHDMTVHDLAYQIENHMLNMETGQRGYALTGQETYLEPYTSSRADWLAAYNELYRLVADNPGQQTKLQEIRANVERWIETAGEPVIAAKNAGDAATLNQFFRLDPGKKIIDALRLELTDFLNVEKALTQQRIDDLDAKNRSLKIGLYLVLLIVTVLVVAVSLVISGTIVRNIRQVIDAIRDIAASEGERKARRIEVRTRDEVRELSEATNGLLDAQERAHRLQSGIAEIAVSTQGVSHVGELSQSFMAKTAELLDAAYGVFYVRQGDKLVRSASYAASGSPAGLERFAIGEGIVGQSALEKRVFLLDGLPERHVRITTGLGDSDPKSILVFPIEFEGRVEGVAEFASLHAFSPAHLELIEQSRGNVGIALNNVKAQMQVARLLEESQTLAEELQAQTEELQQQSEELQSQSEQLLAQQEEMRASNDALKRSEERLQRQQEELEESNSELAKRSQRLEIQMHQTEAFNKQIAHQNSALARQADDLAAASRYKSEFLANMSHELRTPLNSLLILSQMLADNKQGNLLPKQVEFANTIHSSGTDLLRLIDEILDLSKVEAGQMKIEIGPVYLADIRDALQRGYEPLAGKKGIAFRVEIARDLPEAIRTDGHRLQQILKNLLSNAFKFTHQGHVTLRMHRPEGPPPGAEGWPGGHGAEGIVAFSVADSGIGIPNGKKAIIFEAFQQADGSTSRKYGGTGLGLTISRELSGLIGGRIAIESEEGVGSVFTLYVPERFEDAAPAGLPAAAEPGSAREPRGPVGEPGVGAPAPDEAAASREAARREEQLLAPSIEWTSPELLAPSSLEDDRDDIRAGDRVLLIIEDDERFAGILLDMARARKFKALIALEGDKGLALAHLYKPDGILLDIQVPVIDGWSILERLKQHSELRHIPVHVISVVDEPQKGLTMGAMAFLKKPVNKAHIEQALSRVESFMARDLKRLLIVEDDIVLRDSMVELIGHDDVLITAVSTGREALEELGKEHFDCMVLDLGLTDISGFELLDRIRRSDRLKQLPIIIYTGKELDMREELELKKYAESIIIKNVKSQERLFDETALFLHRVKANMPEDRRQILERLYNNETAFEGKRLLLVEDDIRNIFALSNVLESYDMRISFAESGREALELLEKDPDFDLVLMDIMMPDMDGYEAMKAIRAMPRFEKLPIIALTAKAMKEDRQRCLDAGASDYISKPIDIEKLLSLLKVWLYT</sequence>
<feature type="modified residue" description="4-aspartylphosphate" evidence="12">
    <location>
        <position position="908"/>
    </location>
</feature>
<protein>
    <recommendedName>
        <fullName evidence="3">histidine kinase</fullName>
        <ecNumber evidence="3">2.7.13.3</ecNumber>
    </recommendedName>
</protein>
<dbReference type="SUPFAM" id="SSF52172">
    <property type="entry name" value="CheY-like"/>
    <property type="match status" value="3"/>
</dbReference>
<dbReference type="SUPFAM" id="SSF55874">
    <property type="entry name" value="ATPase domain of HSP90 chaperone/DNA topoisomerase II/histidine kinase"/>
    <property type="match status" value="1"/>
</dbReference>
<evidence type="ECO:0000259" key="17">
    <source>
        <dbReference type="PROSITE" id="PS50885"/>
    </source>
</evidence>
<dbReference type="Gene3D" id="1.10.287.130">
    <property type="match status" value="1"/>
</dbReference>
<keyword evidence="14" id="KW-0812">Transmembrane</keyword>
<name>A0ABS3WJY0_9BACL</name>
<keyword evidence="4" id="KW-1003">Cell membrane</keyword>
<feature type="transmembrane region" description="Helical" evidence="14">
    <location>
        <begin position="190"/>
        <end position="210"/>
    </location>
</feature>
<dbReference type="CDD" id="cd17546">
    <property type="entry name" value="REC_hyHK_CKI1_RcsC-like"/>
    <property type="match status" value="1"/>
</dbReference>
<dbReference type="Pfam" id="PF02518">
    <property type="entry name" value="HATPase_c"/>
    <property type="match status" value="1"/>
</dbReference>
<accession>A0ABS3WJY0</accession>
<dbReference type="PROSITE" id="PS50885">
    <property type="entry name" value="HAMP"/>
    <property type="match status" value="1"/>
</dbReference>
<dbReference type="Gene3D" id="3.40.50.2300">
    <property type="match status" value="3"/>
</dbReference>
<feature type="domain" description="Histidine kinase" evidence="15">
    <location>
        <begin position="543"/>
        <end position="778"/>
    </location>
</feature>
<dbReference type="EMBL" id="JAGGDJ010000055">
    <property type="protein sequence ID" value="MBO7748391.1"/>
    <property type="molecule type" value="Genomic_DNA"/>
</dbReference>
<feature type="domain" description="Response regulatory" evidence="16">
    <location>
        <begin position="1127"/>
        <end position="1244"/>
    </location>
</feature>
<keyword evidence="14" id="KW-1133">Transmembrane helix</keyword>
<feature type="transmembrane region" description="Helical" evidence="14">
    <location>
        <begin position="12"/>
        <end position="31"/>
    </location>
</feature>
<gene>
    <name evidence="18" type="ORF">I8J29_29820</name>
</gene>
<evidence type="ECO:0000256" key="6">
    <source>
        <dbReference type="ARBA" id="ARBA00022679"/>
    </source>
</evidence>
<evidence type="ECO:0000256" key="5">
    <source>
        <dbReference type="ARBA" id="ARBA00022553"/>
    </source>
</evidence>
<dbReference type="RefSeq" id="WP_208850955.1">
    <property type="nucleotide sequence ID" value="NZ_JAGGDJ010000055.1"/>
</dbReference>
<organism evidence="18 19">
    <name type="scientific">Paenibacillus artemisiicola</name>
    <dbReference type="NCBI Taxonomy" id="1172618"/>
    <lineage>
        <taxon>Bacteria</taxon>
        <taxon>Bacillati</taxon>
        <taxon>Bacillota</taxon>
        <taxon>Bacilli</taxon>
        <taxon>Bacillales</taxon>
        <taxon>Paenibacillaceae</taxon>
        <taxon>Paenibacillus</taxon>
    </lineage>
</organism>
<dbReference type="PANTHER" id="PTHR45339">
    <property type="entry name" value="HYBRID SIGNAL TRANSDUCTION HISTIDINE KINASE J"/>
    <property type="match status" value="1"/>
</dbReference>
<evidence type="ECO:0000259" key="16">
    <source>
        <dbReference type="PROSITE" id="PS50110"/>
    </source>
</evidence>
<keyword evidence="5 12" id="KW-0597">Phosphoprotein</keyword>
<proteinExistence type="predicted"/>
<feature type="compositionally biased region" description="Low complexity" evidence="13">
    <location>
        <begin position="443"/>
        <end position="464"/>
    </location>
</feature>
<evidence type="ECO:0000313" key="19">
    <source>
        <dbReference type="Proteomes" id="UP000670947"/>
    </source>
</evidence>
<feature type="modified residue" description="4-aspartylphosphate" evidence="12">
    <location>
        <position position="1030"/>
    </location>
</feature>
<evidence type="ECO:0000256" key="8">
    <source>
        <dbReference type="ARBA" id="ARBA00022777"/>
    </source>
</evidence>
<evidence type="ECO:0000256" key="7">
    <source>
        <dbReference type="ARBA" id="ARBA00022741"/>
    </source>
</evidence>
<evidence type="ECO:0000256" key="9">
    <source>
        <dbReference type="ARBA" id="ARBA00022840"/>
    </source>
</evidence>
<dbReference type="InterPro" id="IPR003660">
    <property type="entry name" value="HAMP_dom"/>
</dbReference>
<dbReference type="InterPro" id="IPR003661">
    <property type="entry name" value="HisK_dim/P_dom"/>
</dbReference>
<dbReference type="EC" id="2.7.13.3" evidence="3"/>
<evidence type="ECO:0000256" key="10">
    <source>
        <dbReference type="ARBA" id="ARBA00023012"/>
    </source>
</evidence>
<dbReference type="InterPro" id="IPR036097">
    <property type="entry name" value="HisK_dim/P_sf"/>
</dbReference>
<dbReference type="Pfam" id="PF13185">
    <property type="entry name" value="GAF_2"/>
    <property type="match status" value="1"/>
</dbReference>
<reference evidence="18 19" key="1">
    <citation type="submission" date="2021-03" db="EMBL/GenBank/DDBJ databases">
        <title>Paenibacillus artemisicola MWE-103 whole genome sequence.</title>
        <authorList>
            <person name="Ham Y.J."/>
        </authorList>
    </citation>
    <scope>NUCLEOTIDE SEQUENCE [LARGE SCALE GENOMIC DNA]</scope>
    <source>
        <strain evidence="18 19">MWE-103</strain>
    </source>
</reference>